<dbReference type="Pfam" id="PF07690">
    <property type="entry name" value="MFS_1"/>
    <property type="match status" value="1"/>
</dbReference>
<feature type="transmembrane region" description="Helical" evidence="1">
    <location>
        <begin position="137"/>
        <end position="156"/>
    </location>
</feature>
<dbReference type="PROSITE" id="PS50850">
    <property type="entry name" value="MFS"/>
    <property type="match status" value="1"/>
</dbReference>
<feature type="domain" description="Major facilitator superfamily (MFS) profile" evidence="2">
    <location>
        <begin position="1"/>
        <end position="169"/>
    </location>
</feature>
<reference evidence="3" key="1">
    <citation type="journal article" date="2015" name="Nature">
        <title>Complex archaea that bridge the gap between prokaryotes and eukaryotes.</title>
        <authorList>
            <person name="Spang A."/>
            <person name="Saw J.H."/>
            <person name="Jorgensen S.L."/>
            <person name="Zaremba-Niedzwiedzka K."/>
            <person name="Martijn J."/>
            <person name="Lind A.E."/>
            <person name="van Eijk R."/>
            <person name="Schleper C."/>
            <person name="Guy L."/>
            <person name="Ettema T.J."/>
        </authorList>
    </citation>
    <scope>NUCLEOTIDE SEQUENCE</scope>
</reference>
<evidence type="ECO:0000256" key="1">
    <source>
        <dbReference type="SAM" id="Phobius"/>
    </source>
</evidence>
<dbReference type="InterPro" id="IPR020846">
    <property type="entry name" value="MFS_dom"/>
</dbReference>
<keyword evidence="1" id="KW-0472">Membrane</keyword>
<evidence type="ECO:0000313" key="3">
    <source>
        <dbReference type="EMBL" id="KKL98381.1"/>
    </source>
</evidence>
<dbReference type="InterPro" id="IPR036259">
    <property type="entry name" value="MFS_trans_sf"/>
</dbReference>
<evidence type="ECO:0000259" key="2">
    <source>
        <dbReference type="PROSITE" id="PS50850"/>
    </source>
</evidence>
<keyword evidence="1" id="KW-1133">Transmembrane helix</keyword>
<dbReference type="InterPro" id="IPR011701">
    <property type="entry name" value="MFS"/>
</dbReference>
<proteinExistence type="predicted"/>
<keyword evidence="1" id="KW-0812">Transmembrane</keyword>
<dbReference type="EMBL" id="LAZR01017937">
    <property type="protein sequence ID" value="KKL98381.1"/>
    <property type="molecule type" value="Genomic_DNA"/>
</dbReference>
<feature type="non-terminal residue" evidence="3">
    <location>
        <position position="1"/>
    </location>
</feature>
<feature type="transmembrane region" description="Helical" evidence="1">
    <location>
        <begin position="75"/>
        <end position="96"/>
    </location>
</feature>
<organism evidence="3">
    <name type="scientific">marine sediment metagenome</name>
    <dbReference type="NCBI Taxonomy" id="412755"/>
    <lineage>
        <taxon>unclassified sequences</taxon>
        <taxon>metagenomes</taxon>
        <taxon>ecological metagenomes</taxon>
    </lineage>
</organism>
<name>A0A0F9H606_9ZZZZ</name>
<protein>
    <recommendedName>
        <fullName evidence="2">Major facilitator superfamily (MFS) profile domain-containing protein</fullName>
    </recommendedName>
</protein>
<gene>
    <name evidence="3" type="ORF">LCGC14_1824970</name>
</gene>
<comment type="caution">
    <text evidence="3">The sequence shown here is derived from an EMBL/GenBank/DDBJ whole genome shotgun (WGS) entry which is preliminary data.</text>
</comment>
<feature type="transmembrane region" description="Helical" evidence="1">
    <location>
        <begin position="16"/>
        <end position="37"/>
    </location>
</feature>
<dbReference type="AlphaFoldDB" id="A0A0F9H606"/>
<accession>A0A0F9H606</accession>
<feature type="transmembrane region" description="Helical" evidence="1">
    <location>
        <begin position="49"/>
        <end position="69"/>
    </location>
</feature>
<feature type="transmembrane region" description="Helical" evidence="1">
    <location>
        <begin position="108"/>
        <end position="131"/>
    </location>
</feature>
<dbReference type="Gene3D" id="1.20.1250.20">
    <property type="entry name" value="MFS general substrate transporter like domains"/>
    <property type="match status" value="1"/>
</dbReference>
<dbReference type="GO" id="GO:0022857">
    <property type="term" value="F:transmembrane transporter activity"/>
    <property type="evidence" value="ECO:0007669"/>
    <property type="project" value="InterPro"/>
</dbReference>
<dbReference type="SUPFAM" id="SSF103473">
    <property type="entry name" value="MFS general substrate transporter"/>
    <property type="match status" value="1"/>
</dbReference>
<sequence>GMVWYIFPKLGTQLQISPLFLGLLMFILSLSRVLTFYGLGRVHRWHYRIFPLVLFQLITAVGLIIIFIASSLPLFFLAFVFIGVGLGMTFSSSLFYSINITSQKGPSAAIHEMVLMSGFLLGPLIGGAVAQKFSLRAPYLAFAAIAVVGISIQFLIKRRYAFLQRVTAA</sequence>